<feature type="transmembrane region" description="Helical" evidence="1">
    <location>
        <begin position="30"/>
        <end position="54"/>
    </location>
</feature>
<name>A0A9X3IKG3_9HYPH</name>
<dbReference type="InterPro" id="IPR012429">
    <property type="entry name" value="HGSNAT_cat"/>
</dbReference>
<keyword evidence="1" id="KW-0812">Transmembrane</keyword>
<dbReference type="AlphaFoldDB" id="A0A9X3IKG3"/>
<dbReference type="RefSeq" id="WP_266336748.1">
    <property type="nucleotide sequence ID" value="NZ_JAPKNK010000001.1"/>
</dbReference>
<protein>
    <submittedName>
        <fullName evidence="3">Heparan-alpha-glucosaminide N-acetyltransferase</fullName>
    </submittedName>
</protein>
<feature type="transmembrane region" description="Helical" evidence="1">
    <location>
        <begin position="147"/>
        <end position="163"/>
    </location>
</feature>
<proteinExistence type="predicted"/>
<evidence type="ECO:0000259" key="2">
    <source>
        <dbReference type="Pfam" id="PF07786"/>
    </source>
</evidence>
<evidence type="ECO:0000256" key="1">
    <source>
        <dbReference type="SAM" id="Phobius"/>
    </source>
</evidence>
<dbReference type="Pfam" id="PF07786">
    <property type="entry name" value="HGSNAT_cat"/>
    <property type="match status" value="1"/>
</dbReference>
<evidence type="ECO:0000313" key="4">
    <source>
        <dbReference type="Proteomes" id="UP001144805"/>
    </source>
</evidence>
<keyword evidence="1" id="KW-1133">Transmembrane helix</keyword>
<dbReference type="Proteomes" id="UP001144805">
    <property type="component" value="Unassembled WGS sequence"/>
</dbReference>
<comment type="caution">
    <text evidence="3">The sequence shown here is derived from an EMBL/GenBank/DDBJ whole genome shotgun (WGS) entry which is preliminary data.</text>
</comment>
<evidence type="ECO:0000313" key="3">
    <source>
        <dbReference type="EMBL" id="MCX5567770.1"/>
    </source>
</evidence>
<feature type="transmembrane region" description="Helical" evidence="1">
    <location>
        <begin position="191"/>
        <end position="209"/>
    </location>
</feature>
<feature type="transmembrane region" description="Helical" evidence="1">
    <location>
        <begin position="66"/>
        <end position="85"/>
    </location>
</feature>
<reference evidence="3" key="1">
    <citation type="submission" date="2022-11" db="EMBL/GenBank/DDBJ databases">
        <title>Biodiversity and phylogenetic relationships of bacteria.</title>
        <authorList>
            <person name="Machado R.A.R."/>
            <person name="Bhat A."/>
            <person name="Loulou A."/>
            <person name="Kallel S."/>
        </authorList>
    </citation>
    <scope>NUCLEOTIDE SEQUENCE</scope>
    <source>
        <strain evidence="3">K-TC2</strain>
    </source>
</reference>
<accession>A0A9X3IKG3</accession>
<gene>
    <name evidence="3" type="ORF">OSH07_01045</name>
</gene>
<feature type="domain" description="Heparan-alpha-glucosaminide N-acetyltransferase catalytic" evidence="2">
    <location>
        <begin position="24"/>
        <end position="246"/>
    </location>
</feature>
<sequence>MNDATVMPADAEPQADAIAPRSRRIAALDVARGVALVCMAIFHGAWDVAFLHIVRFDPGASIGWVVFARSIAGSFLLLVGISLVLSTRNGFRPKPYFKRLAMIVGAAALVSLATYFVMPEGWIFFGILHQIALASVLGLVFLRLPPPAVLVTAGAVFALPFLYRDPVFAQPALWWIGLAPKPPTSFDFVPVFPWFGVVLAGMALAKFAIARGWDQRLALWQPRFAPGRWLAFGGRHSLAVYLIHQPVLYAFFYVLAAIVAPNGAEDAARADCADRCVAVGKSAADCQSYCGCVFDTLKDKQLMSPFLARTLSDDQTLRVQETVAVCSATTFPPAPEAPESGTLQ</sequence>
<keyword evidence="4" id="KW-1185">Reference proteome</keyword>
<feature type="transmembrane region" description="Helical" evidence="1">
    <location>
        <begin position="238"/>
        <end position="260"/>
    </location>
</feature>
<feature type="transmembrane region" description="Helical" evidence="1">
    <location>
        <begin position="122"/>
        <end position="142"/>
    </location>
</feature>
<dbReference type="EMBL" id="JAPKNK010000001">
    <property type="protein sequence ID" value="MCX5567770.1"/>
    <property type="molecule type" value="Genomic_DNA"/>
</dbReference>
<keyword evidence="1" id="KW-0472">Membrane</keyword>
<feature type="transmembrane region" description="Helical" evidence="1">
    <location>
        <begin position="97"/>
        <end position="116"/>
    </location>
</feature>
<organism evidence="3 4">
    <name type="scientific">Kaistia nematophila</name>
    <dbReference type="NCBI Taxonomy" id="2994654"/>
    <lineage>
        <taxon>Bacteria</taxon>
        <taxon>Pseudomonadati</taxon>
        <taxon>Pseudomonadota</taxon>
        <taxon>Alphaproteobacteria</taxon>
        <taxon>Hyphomicrobiales</taxon>
        <taxon>Kaistiaceae</taxon>
        <taxon>Kaistia</taxon>
    </lineage>
</organism>